<keyword evidence="2" id="KW-1185">Reference proteome</keyword>
<feature type="non-terminal residue" evidence="1">
    <location>
        <position position="47"/>
    </location>
</feature>
<evidence type="ECO:0000313" key="2">
    <source>
        <dbReference type="Proteomes" id="UP000789901"/>
    </source>
</evidence>
<protein>
    <submittedName>
        <fullName evidence="1">42420_t:CDS:1</fullName>
    </submittedName>
</protein>
<gene>
    <name evidence="1" type="ORF">GMARGA_LOCUS42565</name>
</gene>
<proteinExistence type="predicted"/>
<dbReference type="Proteomes" id="UP000789901">
    <property type="component" value="Unassembled WGS sequence"/>
</dbReference>
<organism evidence="1 2">
    <name type="scientific">Gigaspora margarita</name>
    <dbReference type="NCBI Taxonomy" id="4874"/>
    <lineage>
        <taxon>Eukaryota</taxon>
        <taxon>Fungi</taxon>
        <taxon>Fungi incertae sedis</taxon>
        <taxon>Mucoromycota</taxon>
        <taxon>Glomeromycotina</taxon>
        <taxon>Glomeromycetes</taxon>
        <taxon>Diversisporales</taxon>
        <taxon>Gigasporaceae</taxon>
        <taxon>Gigaspora</taxon>
    </lineage>
</organism>
<evidence type="ECO:0000313" key="1">
    <source>
        <dbReference type="EMBL" id="CAG8853744.1"/>
    </source>
</evidence>
<name>A0ABN7XEU7_GIGMA</name>
<comment type="caution">
    <text evidence="1">The sequence shown here is derived from an EMBL/GenBank/DDBJ whole genome shotgun (WGS) entry which is preliminary data.</text>
</comment>
<reference evidence="1 2" key="1">
    <citation type="submission" date="2021-06" db="EMBL/GenBank/DDBJ databases">
        <authorList>
            <person name="Kallberg Y."/>
            <person name="Tangrot J."/>
            <person name="Rosling A."/>
        </authorList>
    </citation>
    <scope>NUCLEOTIDE SEQUENCE [LARGE SCALE GENOMIC DNA]</scope>
    <source>
        <strain evidence="1 2">120-4 pot B 10/14</strain>
    </source>
</reference>
<accession>A0ABN7XEU7</accession>
<dbReference type="EMBL" id="CAJVQB010128655">
    <property type="protein sequence ID" value="CAG8853744.1"/>
    <property type="molecule type" value="Genomic_DNA"/>
</dbReference>
<sequence>MEGPEEGNSREKKLKKTKLETQIGTLNIENKENVVFLLPTAEQTENT</sequence>